<feature type="non-terminal residue" evidence="1">
    <location>
        <position position="1"/>
    </location>
</feature>
<reference evidence="1 2" key="1">
    <citation type="journal article" date="2019" name="Sci. Rep.">
        <title>A high-quality genome of Eragrostis curvula grass provides insights into Poaceae evolution and supports new strategies to enhance forage quality.</title>
        <authorList>
            <person name="Carballo J."/>
            <person name="Santos B.A.C.M."/>
            <person name="Zappacosta D."/>
            <person name="Garbus I."/>
            <person name="Selva J.P."/>
            <person name="Gallo C.A."/>
            <person name="Diaz A."/>
            <person name="Albertini E."/>
            <person name="Caccamo M."/>
            <person name="Echenique V."/>
        </authorList>
    </citation>
    <scope>NUCLEOTIDE SEQUENCE [LARGE SCALE GENOMIC DNA]</scope>
    <source>
        <strain evidence="2">cv. Victoria</strain>
        <tissue evidence="1">Leaf</tissue>
    </source>
</reference>
<comment type="caution">
    <text evidence="1">The sequence shown here is derived from an EMBL/GenBank/DDBJ whole genome shotgun (WGS) entry which is preliminary data.</text>
</comment>
<dbReference type="Gramene" id="TVU36222">
    <property type="protein sequence ID" value="TVU36222"/>
    <property type="gene ID" value="EJB05_18147"/>
</dbReference>
<name>A0A5J9VIN7_9POAL</name>
<dbReference type="Proteomes" id="UP000324897">
    <property type="component" value="Unassembled WGS sequence"/>
</dbReference>
<accession>A0A5J9VIN7</accession>
<keyword evidence="2" id="KW-1185">Reference proteome</keyword>
<proteinExistence type="predicted"/>
<dbReference type="EMBL" id="RWGY01000009">
    <property type="protein sequence ID" value="TVU36222.1"/>
    <property type="molecule type" value="Genomic_DNA"/>
</dbReference>
<protein>
    <submittedName>
        <fullName evidence="1">Uncharacterized protein</fullName>
    </submittedName>
</protein>
<dbReference type="AlphaFoldDB" id="A0A5J9VIN7"/>
<evidence type="ECO:0000313" key="2">
    <source>
        <dbReference type="Proteomes" id="UP000324897"/>
    </source>
</evidence>
<evidence type="ECO:0000313" key="1">
    <source>
        <dbReference type="EMBL" id="TVU36222.1"/>
    </source>
</evidence>
<sequence>LTSPRGPHCQFSQQQEKIVLVLTLAASRARPPRRLSPESSLPPSAQALRPVISRIFSFLAPPIAGLLLSTVVKAERILVQNCHHERSASGPPKAVGLL</sequence>
<organism evidence="1 2">
    <name type="scientific">Eragrostis curvula</name>
    <name type="common">weeping love grass</name>
    <dbReference type="NCBI Taxonomy" id="38414"/>
    <lineage>
        <taxon>Eukaryota</taxon>
        <taxon>Viridiplantae</taxon>
        <taxon>Streptophyta</taxon>
        <taxon>Embryophyta</taxon>
        <taxon>Tracheophyta</taxon>
        <taxon>Spermatophyta</taxon>
        <taxon>Magnoliopsida</taxon>
        <taxon>Liliopsida</taxon>
        <taxon>Poales</taxon>
        <taxon>Poaceae</taxon>
        <taxon>PACMAD clade</taxon>
        <taxon>Chloridoideae</taxon>
        <taxon>Eragrostideae</taxon>
        <taxon>Eragrostidinae</taxon>
        <taxon>Eragrostis</taxon>
    </lineage>
</organism>
<gene>
    <name evidence="1" type="ORF">EJB05_18147</name>
</gene>